<dbReference type="EMBL" id="JH993029">
    <property type="protein sequence ID" value="EKX40715.1"/>
    <property type="molecule type" value="Genomic_DNA"/>
</dbReference>
<dbReference type="RefSeq" id="XP_005827695.1">
    <property type="nucleotide sequence ID" value="XM_005827638.1"/>
</dbReference>
<evidence type="ECO:0000313" key="2">
    <source>
        <dbReference type="EnsemblProtists" id="EKX40715"/>
    </source>
</evidence>
<keyword evidence="3" id="KW-1185">Reference proteome</keyword>
<evidence type="ECO:0000313" key="1">
    <source>
        <dbReference type="EMBL" id="EKX40715.1"/>
    </source>
</evidence>
<dbReference type="PaxDb" id="55529-EKX40715"/>
<evidence type="ECO:0000313" key="3">
    <source>
        <dbReference type="Proteomes" id="UP000011087"/>
    </source>
</evidence>
<dbReference type="AlphaFoldDB" id="L1IY10"/>
<dbReference type="Proteomes" id="UP000011087">
    <property type="component" value="Unassembled WGS sequence"/>
</dbReference>
<protein>
    <submittedName>
        <fullName evidence="1 2">Uncharacterized protein</fullName>
    </submittedName>
</protein>
<name>L1IY10_GUITC</name>
<reference evidence="2" key="3">
    <citation type="submission" date="2016-03" db="UniProtKB">
        <authorList>
            <consortium name="EnsemblProtists"/>
        </authorList>
    </citation>
    <scope>IDENTIFICATION</scope>
</reference>
<dbReference type="GeneID" id="17297364"/>
<dbReference type="KEGG" id="gtt:GUITHDRAFT_154062"/>
<dbReference type="HOGENOM" id="CLU_2532274_0_0_1"/>
<organism evidence="1">
    <name type="scientific">Guillardia theta (strain CCMP2712)</name>
    <name type="common">Cryptophyte</name>
    <dbReference type="NCBI Taxonomy" id="905079"/>
    <lineage>
        <taxon>Eukaryota</taxon>
        <taxon>Cryptophyceae</taxon>
        <taxon>Pyrenomonadales</taxon>
        <taxon>Geminigeraceae</taxon>
        <taxon>Guillardia</taxon>
    </lineage>
</organism>
<gene>
    <name evidence="1" type="ORF">GUITHDRAFT_154062</name>
</gene>
<sequence>MAKGAGISAHELMDTSSSSFYAHHWVKPHKSIYGLTHGYFERQNNFQADQHSTIPHDNDTWWAEGVKGSQASIPHSAWVAGESV</sequence>
<accession>L1IY10</accession>
<reference evidence="3" key="2">
    <citation type="submission" date="2012-11" db="EMBL/GenBank/DDBJ databases">
        <authorList>
            <person name="Kuo A."/>
            <person name="Curtis B.A."/>
            <person name="Tanifuji G."/>
            <person name="Burki F."/>
            <person name="Gruber A."/>
            <person name="Irimia M."/>
            <person name="Maruyama S."/>
            <person name="Arias M.C."/>
            <person name="Ball S.G."/>
            <person name="Gile G.H."/>
            <person name="Hirakawa Y."/>
            <person name="Hopkins J.F."/>
            <person name="Rensing S.A."/>
            <person name="Schmutz J."/>
            <person name="Symeonidi A."/>
            <person name="Elias M."/>
            <person name="Eveleigh R.J."/>
            <person name="Herman E.K."/>
            <person name="Klute M.J."/>
            <person name="Nakayama T."/>
            <person name="Obornik M."/>
            <person name="Reyes-Prieto A."/>
            <person name="Armbrust E.V."/>
            <person name="Aves S.J."/>
            <person name="Beiko R.G."/>
            <person name="Coutinho P."/>
            <person name="Dacks J.B."/>
            <person name="Durnford D.G."/>
            <person name="Fast N.M."/>
            <person name="Green B.R."/>
            <person name="Grisdale C."/>
            <person name="Hempe F."/>
            <person name="Henrissat B."/>
            <person name="Hoppner M.P."/>
            <person name="Ishida K.-I."/>
            <person name="Kim E."/>
            <person name="Koreny L."/>
            <person name="Kroth P.G."/>
            <person name="Liu Y."/>
            <person name="Malik S.-B."/>
            <person name="Maier U.G."/>
            <person name="McRose D."/>
            <person name="Mock T."/>
            <person name="Neilson J.A."/>
            <person name="Onodera N.T."/>
            <person name="Poole A.M."/>
            <person name="Pritham E.J."/>
            <person name="Richards T.A."/>
            <person name="Rocap G."/>
            <person name="Roy S.W."/>
            <person name="Sarai C."/>
            <person name="Schaack S."/>
            <person name="Shirato S."/>
            <person name="Slamovits C.H."/>
            <person name="Spencer D.F."/>
            <person name="Suzuki S."/>
            <person name="Worden A.Z."/>
            <person name="Zauner S."/>
            <person name="Barry K."/>
            <person name="Bell C."/>
            <person name="Bharti A.K."/>
            <person name="Crow J.A."/>
            <person name="Grimwood J."/>
            <person name="Kramer R."/>
            <person name="Lindquist E."/>
            <person name="Lucas S."/>
            <person name="Salamov A."/>
            <person name="McFadden G.I."/>
            <person name="Lane C.E."/>
            <person name="Keeling P.J."/>
            <person name="Gray M.W."/>
            <person name="Grigoriev I.V."/>
            <person name="Archibald J.M."/>
        </authorList>
    </citation>
    <scope>NUCLEOTIDE SEQUENCE</scope>
    <source>
        <strain evidence="3">CCMP2712</strain>
    </source>
</reference>
<proteinExistence type="predicted"/>
<reference evidence="1 3" key="1">
    <citation type="journal article" date="2012" name="Nature">
        <title>Algal genomes reveal evolutionary mosaicism and the fate of nucleomorphs.</title>
        <authorList>
            <consortium name="DOE Joint Genome Institute"/>
            <person name="Curtis B.A."/>
            <person name="Tanifuji G."/>
            <person name="Burki F."/>
            <person name="Gruber A."/>
            <person name="Irimia M."/>
            <person name="Maruyama S."/>
            <person name="Arias M.C."/>
            <person name="Ball S.G."/>
            <person name="Gile G.H."/>
            <person name="Hirakawa Y."/>
            <person name="Hopkins J.F."/>
            <person name="Kuo A."/>
            <person name="Rensing S.A."/>
            <person name="Schmutz J."/>
            <person name="Symeonidi A."/>
            <person name="Elias M."/>
            <person name="Eveleigh R.J."/>
            <person name="Herman E.K."/>
            <person name="Klute M.J."/>
            <person name="Nakayama T."/>
            <person name="Obornik M."/>
            <person name="Reyes-Prieto A."/>
            <person name="Armbrust E.V."/>
            <person name="Aves S.J."/>
            <person name="Beiko R.G."/>
            <person name="Coutinho P."/>
            <person name="Dacks J.B."/>
            <person name="Durnford D.G."/>
            <person name="Fast N.M."/>
            <person name="Green B.R."/>
            <person name="Grisdale C.J."/>
            <person name="Hempel F."/>
            <person name="Henrissat B."/>
            <person name="Hoppner M.P."/>
            <person name="Ishida K."/>
            <person name="Kim E."/>
            <person name="Koreny L."/>
            <person name="Kroth P.G."/>
            <person name="Liu Y."/>
            <person name="Malik S.B."/>
            <person name="Maier U.G."/>
            <person name="McRose D."/>
            <person name="Mock T."/>
            <person name="Neilson J.A."/>
            <person name="Onodera N.T."/>
            <person name="Poole A.M."/>
            <person name="Pritham E.J."/>
            <person name="Richards T.A."/>
            <person name="Rocap G."/>
            <person name="Roy S.W."/>
            <person name="Sarai C."/>
            <person name="Schaack S."/>
            <person name="Shirato S."/>
            <person name="Slamovits C.H."/>
            <person name="Spencer D.F."/>
            <person name="Suzuki S."/>
            <person name="Worden A.Z."/>
            <person name="Zauner S."/>
            <person name="Barry K."/>
            <person name="Bell C."/>
            <person name="Bharti A.K."/>
            <person name="Crow J.A."/>
            <person name="Grimwood J."/>
            <person name="Kramer R."/>
            <person name="Lindquist E."/>
            <person name="Lucas S."/>
            <person name="Salamov A."/>
            <person name="McFadden G.I."/>
            <person name="Lane C.E."/>
            <person name="Keeling P.J."/>
            <person name="Gray M.W."/>
            <person name="Grigoriev I.V."/>
            <person name="Archibald J.M."/>
        </authorList>
    </citation>
    <scope>NUCLEOTIDE SEQUENCE</scope>
    <source>
        <strain evidence="1 3">CCMP2712</strain>
    </source>
</reference>
<dbReference type="EnsemblProtists" id="EKX40715">
    <property type="protein sequence ID" value="EKX40715"/>
    <property type="gene ID" value="GUITHDRAFT_154062"/>
</dbReference>